<evidence type="ECO:0000259" key="3">
    <source>
        <dbReference type="Pfam" id="PF23275"/>
    </source>
</evidence>
<feature type="compositionally biased region" description="Basic and acidic residues" evidence="1">
    <location>
        <begin position="168"/>
        <end position="179"/>
    </location>
</feature>
<dbReference type="Pfam" id="PF18879">
    <property type="entry name" value="EspA_EspE"/>
    <property type="match status" value="1"/>
</dbReference>
<dbReference type="Proteomes" id="UP000466607">
    <property type="component" value="Chromosome"/>
</dbReference>
<protein>
    <recommendedName>
        <fullName evidence="6">ESX-1 secretion-associated protein EspA/EspE-like domain-containing protein</fullName>
    </recommendedName>
</protein>
<gene>
    <name evidence="4" type="ORF">MLIT_47840</name>
</gene>
<dbReference type="Pfam" id="PF23275">
    <property type="entry name" value="TPR_23"/>
    <property type="match status" value="1"/>
</dbReference>
<dbReference type="RefSeq" id="WP_134056850.1">
    <property type="nucleotide sequence ID" value="NZ_AP022586.1"/>
</dbReference>
<keyword evidence="5" id="KW-1185">Reference proteome</keyword>
<dbReference type="InterPro" id="IPR043796">
    <property type="entry name" value="ESX-1_EspA/EspE-like"/>
</dbReference>
<evidence type="ECO:0000313" key="4">
    <source>
        <dbReference type="EMBL" id="BBY19192.1"/>
    </source>
</evidence>
<proteinExistence type="predicted"/>
<reference evidence="4 5" key="1">
    <citation type="journal article" date="2019" name="Emerg. Microbes Infect.">
        <title>Comprehensive subspecies identification of 175 nontuberculous mycobacteria species based on 7547 genomic profiles.</title>
        <authorList>
            <person name="Matsumoto Y."/>
            <person name="Kinjo T."/>
            <person name="Motooka D."/>
            <person name="Nabeya D."/>
            <person name="Jung N."/>
            <person name="Uechi K."/>
            <person name="Horii T."/>
            <person name="Iida T."/>
            <person name="Fujita J."/>
            <person name="Nakamura S."/>
        </authorList>
    </citation>
    <scope>NUCLEOTIDE SEQUENCE [LARGE SCALE GENOMIC DNA]</scope>
    <source>
        <strain evidence="4 5">JCM 17423</strain>
    </source>
</reference>
<feature type="domain" description="ESX-1 secretion-associated protein EspA/EspE-like" evidence="2">
    <location>
        <begin position="18"/>
        <end position="99"/>
    </location>
</feature>
<dbReference type="InterPro" id="IPR057037">
    <property type="entry name" value="TPR_rep_actino"/>
</dbReference>
<evidence type="ECO:0008006" key="6">
    <source>
        <dbReference type="Google" id="ProtNLM"/>
    </source>
</evidence>
<feature type="region of interest" description="Disordered" evidence="1">
    <location>
        <begin position="168"/>
        <end position="220"/>
    </location>
</feature>
<feature type="domain" description="TPR repeat" evidence="3">
    <location>
        <begin position="217"/>
        <end position="441"/>
    </location>
</feature>
<evidence type="ECO:0000256" key="1">
    <source>
        <dbReference type="SAM" id="MobiDB-lite"/>
    </source>
</evidence>
<accession>A0AAD1ITD9</accession>
<sequence>MSALDGFYTTWDNARQTFGQGTPQSGTDFDKSPQLATLGSGVTAAAPGSKWSGAAAANYDKANTDHQKVFTQLAELDRKIAQQVDQSAQVVATGRQNLDQVKQWVTDAANSIPPGKQRDMFLMQIANKGLGQLTEVVQKTNAESNTVAQNIAKLGPEFEALARDQKFGNGEKDEKKDDKDDPEIQLVSNEEEMGPTPSDRQAEQDVQAALAGDEQAAGRVDEVLDSIEPGQPLTPEQGSYLSQMQAQQQGMSVDRLHEVEQKLGDHKDIIGDSWQLMSDPDTQFPKTETEVGALDDPSQPVKGGYDQLPRSVQEALNAPDSWQSDELEKIAGIVQDGDDKFQTNTEIDRGMLRKAADIMDSDAWRQGAEEYNLPDDQRPRYIDPVVSDVFNAVSPDHHAIHDAITNGDGHIEGIDPDKFMKGVTERIWDDNGEAAGNLFEWTRNTHGPEAQIAADTAEAYGRYLGVHGGELLDLPGHHTIGEVNPELVRAFGQGLEPYQAAMVGDAGLANGFDPLDRLGGDMPNTRNVFAVIDSDPDAAKHFNGQAYLKAAQYETSFASAAAENPVIEGTDPRSDDLRKAGRMLGLIDAGADIQTKADNVNERLSAYDQAKAAWELKSAAYDTVAANIPGGDRVAAALQDGFIGPEPNERDFPLGTGSTDVGPNGDQRDLGVAVTQAQYTIAAGMVDAPNADIPATYFHNNGAGPLMTPAEVRSLYGEEGWDDYSNKLQTYMSKYPSLIGASTDFQFSFGNITGIGPNEMPR</sequence>
<organism evidence="4 5">
    <name type="scientific">Mycolicibacterium litorale</name>
    <dbReference type="NCBI Taxonomy" id="758802"/>
    <lineage>
        <taxon>Bacteria</taxon>
        <taxon>Bacillati</taxon>
        <taxon>Actinomycetota</taxon>
        <taxon>Actinomycetes</taxon>
        <taxon>Mycobacteriales</taxon>
        <taxon>Mycobacteriaceae</taxon>
        <taxon>Mycolicibacterium</taxon>
    </lineage>
</organism>
<evidence type="ECO:0000259" key="2">
    <source>
        <dbReference type="Pfam" id="PF18879"/>
    </source>
</evidence>
<dbReference type="EMBL" id="AP022586">
    <property type="protein sequence ID" value="BBY19192.1"/>
    <property type="molecule type" value="Genomic_DNA"/>
</dbReference>
<dbReference type="AlphaFoldDB" id="A0AAD1ITD9"/>
<evidence type="ECO:0000313" key="5">
    <source>
        <dbReference type="Proteomes" id="UP000466607"/>
    </source>
</evidence>
<name>A0AAD1ITD9_9MYCO</name>